<proteinExistence type="predicted"/>
<dbReference type="OrthoDB" id="3231772at2759"/>
<accession>A0A286UHJ1</accession>
<comment type="caution">
    <text evidence="1">The sequence shown here is derived from an EMBL/GenBank/DDBJ whole genome shotgun (WGS) entry which is preliminary data.</text>
</comment>
<reference evidence="1 2" key="1">
    <citation type="journal article" date="2017" name="Mol. Ecol.">
        <title>Comparative and population genomic landscape of Phellinus noxius: A hypervariable fungus causing root rot in trees.</title>
        <authorList>
            <person name="Chung C.L."/>
            <person name="Lee T.J."/>
            <person name="Akiba M."/>
            <person name="Lee H.H."/>
            <person name="Kuo T.H."/>
            <person name="Liu D."/>
            <person name="Ke H.M."/>
            <person name="Yokoi T."/>
            <person name="Roa M.B."/>
            <person name="Lu M.J."/>
            <person name="Chang Y.Y."/>
            <person name="Ann P.J."/>
            <person name="Tsai J.N."/>
            <person name="Chen C.Y."/>
            <person name="Tzean S.S."/>
            <person name="Ota Y."/>
            <person name="Hattori T."/>
            <person name="Sahashi N."/>
            <person name="Liou R.F."/>
            <person name="Kikuchi T."/>
            <person name="Tsai I.J."/>
        </authorList>
    </citation>
    <scope>NUCLEOTIDE SEQUENCE [LARGE SCALE GENOMIC DNA]</scope>
    <source>
        <strain evidence="1 2">FFPRI411160</strain>
    </source>
</reference>
<name>A0A286UHJ1_9AGAM</name>
<organism evidence="1 2">
    <name type="scientific">Pyrrhoderma noxium</name>
    <dbReference type="NCBI Taxonomy" id="2282107"/>
    <lineage>
        <taxon>Eukaryota</taxon>
        <taxon>Fungi</taxon>
        <taxon>Dikarya</taxon>
        <taxon>Basidiomycota</taxon>
        <taxon>Agaricomycotina</taxon>
        <taxon>Agaricomycetes</taxon>
        <taxon>Hymenochaetales</taxon>
        <taxon>Hymenochaetaceae</taxon>
        <taxon>Pyrrhoderma</taxon>
    </lineage>
</organism>
<keyword evidence="2" id="KW-1185">Reference proteome</keyword>
<protein>
    <submittedName>
        <fullName evidence="1">Uncharacterized protein</fullName>
    </submittedName>
</protein>
<dbReference type="STRING" id="2282107.A0A286UHJ1"/>
<dbReference type="AlphaFoldDB" id="A0A286UHJ1"/>
<evidence type="ECO:0000313" key="2">
    <source>
        <dbReference type="Proteomes" id="UP000217199"/>
    </source>
</evidence>
<gene>
    <name evidence="1" type="ORF">PNOK_0591600</name>
</gene>
<evidence type="ECO:0000313" key="1">
    <source>
        <dbReference type="EMBL" id="PAV19072.1"/>
    </source>
</evidence>
<dbReference type="EMBL" id="NBII01000005">
    <property type="protein sequence ID" value="PAV19072.1"/>
    <property type="molecule type" value="Genomic_DNA"/>
</dbReference>
<dbReference type="InParanoid" id="A0A286UHJ1"/>
<sequence length="138" mass="15323">MATLTQTATRTPVPAYAAQTLSQPQSAIPLSEQGTFAFAQIRDGFHLVQIDPAVANSKHLFLTPVTVAIFRHEFGVSFRYVRHETLSPAEVQILQTLDTANLLCEDNTGVVFLSSEMRNQLLSYTARLGSAARVRRRY</sequence>
<dbReference type="Proteomes" id="UP000217199">
    <property type="component" value="Unassembled WGS sequence"/>
</dbReference>